<reference evidence="3" key="1">
    <citation type="submission" date="2022-11" db="UniProtKB">
        <authorList>
            <consortium name="WormBaseParasite"/>
        </authorList>
    </citation>
    <scope>IDENTIFICATION</scope>
</reference>
<feature type="region of interest" description="Disordered" evidence="1">
    <location>
        <begin position="24"/>
        <end position="60"/>
    </location>
</feature>
<keyword evidence="2" id="KW-1185">Reference proteome</keyword>
<protein>
    <submittedName>
        <fullName evidence="3">Uncharacterized protein</fullName>
    </submittedName>
</protein>
<evidence type="ECO:0000256" key="1">
    <source>
        <dbReference type="SAM" id="MobiDB-lite"/>
    </source>
</evidence>
<dbReference type="WBParaSite" id="PSAMB.scaffold1225size34123.g11738.t1">
    <property type="protein sequence ID" value="PSAMB.scaffold1225size34123.g11738.t1"/>
    <property type="gene ID" value="PSAMB.scaffold1225size34123.g11738"/>
</dbReference>
<name>A0A914USJ8_9BILA</name>
<dbReference type="AlphaFoldDB" id="A0A914USJ8"/>
<organism evidence="2 3">
    <name type="scientific">Plectus sambesii</name>
    <dbReference type="NCBI Taxonomy" id="2011161"/>
    <lineage>
        <taxon>Eukaryota</taxon>
        <taxon>Metazoa</taxon>
        <taxon>Ecdysozoa</taxon>
        <taxon>Nematoda</taxon>
        <taxon>Chromadorea</taxon>
        <taxon>Plectida</taxon>
        <taxon>Plectina</taxon>
        <taxon>Plectoidea</taxon>
        <taxon>Plectidae</taxon>
        <taxon>Plectus</taxon>
    </lineage>
</organism>
<dbReference type="Proteomes" id="UP000887566">
    <property type="component" value="Unplaced"/>
</dbReference>
<evidence type="ECO:0000313" key="3">
    <source>
        <dbReference type="WBParaSite" id="PSAMB.scaffold1225size34123.g11738.t1"/>
    </source>
</evidence>
<sequence length="100" mass="11132">MRPLGPKGIARTIVSLCKVENGSVHPARRTNNAPPSCELLMNGRRRLGSSGEKRERDSVTGWPAARSPLFSPYPISCRVRPVRPGRVPRTHYRLLRYAAA</sequence>
<evidence type="ECO:0000313" key="2">
    <source>
        <dbReference type="Proteomes" id="UP000887566"/>
    </source>
</evidence>
<accession>A0A914USJ8</accession>
<proteinExistence type="predicted"/>